<evidence type="ECO:0000313" key="2">
    <source>
        <dbReference type="EMBL" id="WOF17009.1"/>
    </source>
</evidence>
<dbReference type="RefSeq" id="WP_317136460.1">
    <property type="nucleotide sequence ID" value="NZ_CP043875.1"/>
</dbReference>
<evidence type="ECO:0000256" key="1">
    <source>
        <dbReference type="SAM" id="Phobius"/>
    </source>
</evidence>
<keyword evidence="3" id="KW-1185">Reference proteome</keyword>
<gene>
    <name evidence="2" type="ORF">F1737_10125</name>
</gene>
<feature type="transmembrane region" description="Helical" evidence="1">
    <location>
        <begin position="198"/>
        <end position="218"/>
    </location>
</feature>
<dbReference type="AlphaFoldDB" id="A0AA97I506"/>
<dbReference type="PANTHER" id="PTHR43471:SF13">
    <property type="entry name" value="ABC-2 TYPE TRANSPORT SYSTEM PERMEASE PROTEIN"/>
    <property type="match status" value="1"/>
</dbReference>
<keyword evidence="1" id="KW-0812">Transmembrane</keyword>
<name>A0AA97I506_9EURY</name>
<dbReference type="Pfam" id="PF12679">
    <property type="entry name" value="ABC2_membrane_2"/>
    <property type="match status" value="1"/>
</dbReference>
<dbReference type="GeneID" id="85230527"/>
<dbReference type="PANTHER" id="PTHR43471">
    <property type="entry name" value="ABC TRANSPORTER PERMEASE"/>
    <property type="match status" value="1"/>
</dbReference>
<feature type="transmembrane region" description="Helical" evidence="1">
    <location>
        <begin position="343"/>
        <end position="363"/>
    </location>
</feature>
<dbReference type="GO" id="GO:0005886">
    <property type="term" value="C:plasma membrane"/>
    <property type="evidence" value="ECO:0007669"/>
    <property type="project" value="UniProtKB-SubCell"/>
</dbReference>
<dbReference type="Proteomes" id="UP001301797">
    <property type="component" value="Chromosome"/>
</dbReference>
<keyword evidence="1" id="KW-1133">Transmembrane helix</keyword>
<accession>A0AA97I506</accession>
<organism evidence="2 3">
    <name type="scientific">Methanochimaera problematica</name>
    <dbReference type="NCBI Taxonomy" id="2609417"/>
    <lineage>
        <taxon>Archaea</taxon>
        <taxon>Methanobacteriati</taxon>
        <taxon>Methanobacteriota</taxon>
        <taxon>Stenosarchaea group</taxon>
        <taxon>Methanomicrobia</taxon>
        <taxon>Methanomicrobiales</taxon>
        <taxon>Methanomicrobiaceae</taxon>
        <taxon>Methanochimaera</taxon>
    </lineage>
</organism>
<reference evidence="2 3" key="1">
    <citation type="submission" date="2019-09" db="EMBL/GenBank/DDBJ databases">
        <title>The complete genome of Methanoplanus sp. FWC-SCC4.</title>
        <authorList>
            <person name="Chen S.-C."/>
            <person name="Zhou Y.-Z."/>
            <person name="Lai M.-C."/>
        </authorList>
    </citation>
    <scope>NUCLEOTIDE SEQUENCE [LARGE SCALE GENOMIC DNA]</scope>
    <source>
        <strain evidence="2 3">FWC-SCC4</strain>
    </source>
</reference>
<feature type="transmembrane region" description="Helical" evidence="1">
    <location>
        <begin position="23"/>
        <end position="45"/>
    </location>
</feature>
<dbReference type="KEGG" id="mefw:F1737_10125"/>
<feature type="transmembrane region" description="Helical" evidence="1">
    <location>
        <begin position="130"/>
        <end position="157"/>
    </location>
</feature>
<protein>
    <submittedName>
        <fullName evidence="2">ABC transporter permease</fullName>
    </submittedName>
</protein>
<proteinExistence type="predicted"/>
<keyword evidence="1" id="KW-0472">Membrane</keyword>
<feature type="transmembrane region" description="Helical" evidence="1">
    <location>
        <begin position="78"/>
        <end position="102"/>
    </location>
</feature>
<dbReference type="EMBL" id="CP043875">
    <property type="protein sequence ID" value="WOF17009.1"/>
    <property type="molecule type" value="Genomic_DNA"/>
</dbReference>
<evidence type="ECO:0000313" key="3">
    <source>
        <dbReference type="Proteomes" id="UP001301797"/>
    </source>
</evidence>
<sequence length="371" mass="41575">MKSNGLFVISRKEFRDHLMSRKFLMIFGIILIITIIGMAGGAVSYNEEIKEYNEHQAVAGDKQYSGYYGMFSPTVMTIFSNVGMLIVTLGAILGIAMGFDLITKEKESKSLKILLSHPIYRDEVINGKALGGLAALVLALLITFVISMALLLIFGILPNADEFMYILIFGAAVFLMIFSYFSISLFMSTVANDSGNALVYTLIVFILLSGLLPMLVMGPTMDLIIGKPPEYPDNIMMPMMSSSGSTSVSVSGDSKDASYESPFESDEWKRYEQEINDYWNKRQGVMDFINLLSPTNNFQYISNYITHPEWYQNKNEIMYSGEGMNFGDMSREKPGLLEILGDIFKNIIALIAIPAVFFGMAYVRFMRLDVR</sequence>
<feature type="transmembrane region" description="Helical" evidence="1">
    <location>
        <begin position="163"/>
        <end position="186"/>
    </location>
</feature>
<dbReference type="GO" id="GO:0140359">
    <property type="term" value="F:ABC-type transporter activity"/>
    <property type="evidence" value="ECO:0007669"/>
    <property type="project" value="InterPro"/>
</dbReference>